<dbReference type="AlphaFoldDB" id="A0A2H0YQQ1"/>
<dbReference type="EMBL" id="PEXW01000028">
    <property type="protein sequence ID" value="PIS40808.1"/>
    <property type="molecule type" value="Genomic_DNA"/>
</dbReference>
<dbReference type="SMART" id="SM00736">
    <property type="entry name" value="CADG"/>
    <property type="match status" value="2"/>
</dbReference>
<dbReference type="InterPro" id="IPR039448">
    <property type="entry name" value="Beta_helix"/>
</dbReference>
<dbReference type="InterPro" id="IPR012334">
    <property type="entry name" value="Pectin_lyas_fold"/>
</dbReference>
<protein>
    <recommendedName>
        <fullName evidence="1">Probable pectate lyase C</fullName>
    </recommendedName>
</protein>
<dbReference type="GO" id="GO:0000272">
    <property type="term" value="P:polysaccharide catabolic process"/>
    <property type="evidence" value="ECO:0007669"/>
    <property type="project" value="InterPro"/>
</dbReference>
<dbReference type="SUPFAM" id="SSF51126">
    <property type="entry name" value="Pectin lyase-like"/>
    <property type="match status" value="1"/>
</dbReference>
<dbReference type="Gene3D" id="2.60.40.10">
    <property type="entry name" value="Immunoglobulins"/>
    <property type="match status" value="4"/>
</dbReference>
<dbReference type="InterPro" id="IPR051550">
    <property type="entry name" value="SCF-Subunits/Alg-Epimerases"/>
</dbReference>
<dbReference type="SUPFAM" id="SSF49313">
    <property type="entry name" value="Cadherin-like"/>
    <property type="match status" value="4"/>
</dbReference>
<dbReference type="Proteomes" id="UP000236845">
    <property type="component" value="Unassembled WGS sequence"/>
</dbReference>
<dbReference type="InterPro" id="IPR002105">
    <property type="entry name" value="Dockerin_1_rpt"/>
</dbReference>
<keyword evidence="2" id="KW-0677">Repeat</keyword>
<dbReference type="PROSITE" id="PS00018">
    <property type="entry name" value="EF_HAND_1"/>
    <property type="match status" value="1"/>
</dbReference>
<dbReference type="Gene3D" id="1.10.1330.10">
    <property type="entry name" value="Dockerin domain"/>
    <property type="match status" value="1"/>
</dbReference>
<name>A0A2H0YQQ1_9BACT</name>
<dbReference type="PROSITE" id="PS51766">
    <property type="entry name" value="DOCKERIN"/>
    <property type="match status" value="1"/>
</dbReference>
<dbReference type="InterPro" id="IPR036439">
    <property type="entry name" value="Dockerin_dom_sf"/>
</dbReference>
<dbReference type="Pfam" id="PF05345">
    <property type="entry name" value="He_PIG"/>
    <property type="match status" value="4"/>
</dbReference>
<dbReference type="SMART" id="SM00089">
    <property type="entry name" value="PKD"/>
    <property type="match status" value="3"/>
</dbReference>
<dbReference type="SMART" id="SM00710">
    <property type="entry name" value="PbH1"/>
    <property type="match status" value="5"/>
</dbReference>
<dbReference type="InterPro" id="IPR015919">
    <property type="entry name" value="Cadherin-like_sf"/>
</dbReference>
<dbReference type="InterPro" id="IPR011050">
    <property type="entry name" value="Pectin_lyase_fold/virulence"/>
</dbReference>
<evidence type="ECO:0000256" key="2">
    <source>
        <dbReference type="ARBA" id="ARBA00022737"/>
    </source>
</evidence>
<dbReference type="SUPFAM" id="SSF63446">
    <property type="entry name" value="Type I dockerin domain"/>
    <property type="match status" value="1"/>
</dbReference>
<dbReference type="InterPro" id="IPR016134">
    <property type="entry name" value="Dockerin_dom"/>
</dbReference>
<dbReference type="InterPro" id="IPR006626">
    <property type="entry name" value="PbH1"/>
</dbReference>
<dbReference type="CDD" id="cd14256">
    <property type="entry name" value="Dockerin_I"/>
    <property type="match status" value="1"/>
</dbReference>
<feature type="domain" description="Dockerin" evidence="3">
    <location>
        <begin position="575"/>
        <end position="639"/>
    </location>
</feature>
<accession>A0A2H0YQQ1</accession>
<evidence type="ECO:0000313" key="5">
    <source>
        <dbReference type="Proteomes" id="UP000236845"/>
    </source>
</evidence>
<gene>
    <name evidence="4" type="ORF">COT26_01320</name>
</gene>
<evidence type="ECO:0000256" key="1">
    <source>
        <dbReference type="ARBA" id="ARBA00016512"/>
    </source>
</evidence>
<dbReference type="PANTHER" id="PTHR22990">
    <property type="entry name" value="F-BOX ONLY PROTEIN"/>
    <property type="match status" value="1"/>
</dbReference>
<dbReference type="CDD" id="cd00146">
    <property type="entry name" value="PKD"/>
    <property type="match status" value="1"/>
</dbReference>
<dbReference type="InterPro" id="IPR022409">
    <property type="entry name" value="PKD/Chitinase_dom"/>
</dbReference>
<dbReference type="Pfam" id="PF13229">
    <property type="entry name" value="Beta_helix"/>
    <property type="match status" value="1"/>
</dbReference>
<feature type="non-terminal residue" evidence="4">
    <location>
        <position position="1"/>
    </location>
</feature>
<dbReference type="InterPro" id="IPR006644">
    <property type="entry name" value="Cadg"/>
</dbReference>
<dbReference type="Gene3D" id="2.160.20.10">
    <property type="entry name" value="Single-stranded right-handed beta-helix, Pectin lyase-like"/>
    <property type="match status" value="1"/>
</dbReference>
<dbReference type="InterPro" id="IPR013783">
    <property type="entry name" value="Ig-like_fold"/>
</dbReference>
<proteinExistence type="predicted"/>
<dbReference type="GO" id="GO:0005509">
    <property type="term" value="F:calcium ion binding"/>
    <property type="evidence" value="ECO:0007669"/>
    <property type="project" value="InterPro"/>
</dbReference>
<organism evidence="4 5">
    <name type="scientific">Candidatus Kerfeldbacteria bacterium CG08_land_8_20_14_0_20_43_14</name>
    <dbReference type="NCBI Taxonomy" id="2014246"/>
    <lineage>
        <taxon>Bacteria</taxon>
        <taxon>Candidatus Kerfeldiibacteriota</taxon>
    </lineage>
</organism>
<dbReference type="InterPro" id="IPR018247">
    <property type="entry name" value="EF_Hand_1_Ca_BS"/>
</dbReference>
<sequence>ITINKAGVDLIGAGAGNSIIEGMIAVNNNDSGTVFNQTISGFTIENRNVGIACSYTGVNPVIKNNVITNMTLAGIIASQGASPSIVNNSIASNRIGIRLVSSAAKIKNNIIVNNTLCGISAESSSQLTISYNDVFGNSSANYSGCFAGVGDISSDPLFTSTVDFHLQQTSACIDAGDPSDEYFGEPDPNGNRVNMGAYGNTFEAEKNPRPIIVPIGDKTVYPNASLVFQISIAESGSNDSLNFSFGNLPSGATFDPVTQIFEWTPTTAQRGEYTTSITVTNGDGFTNSETIKITVLNNAPSFDMSTIPCGEDSGFCFVHTIAGRTLTFTLSASDLDDDSLTYSASGLPSGATFDPATQIFNWNTTTLPNGYEKWSKFTVVDSFGTSSELNVFFYFGNSAPYFPNNGPFYLVDKYVLINYTLTFQVLAFDPEGDHITYSASNLPPGATFDPETRTFNWTPDQAGIYSVSFTATDIFNASTTKTISLVAVDEPIVLLSIGDKLVYRGSALTFEIMALAPQGVIITYSASNLPPGATFDPATRTFSWIPATGQLGTYQVTFTATDGMGGYDSETIQITVNICGDANADGKVNMLDITYIANYLYKHGPAPKPLLSADVDGGGFVNSLDSTYLINYLYKNGPGLKCK</sequence>
<comment type="caution">
    <text evidence="4">The sequence shown here is derived from an EMBL/GenBank/DDBJ whole genome shotgun (WGS) entry which is preliminary data.</text>
</comment>
<evidence type="ECO:0000313" key="4">
    <source>
        <dbReference type="EMBL" id="PIS40808.1"/>
    </source>
</evidence>
<dbReference type="GO" id="GO:0004553">
    <property type="term" value="F:hydrolase activity, hydrolyzing O-glycosyl compounds"/>
    <property type="evidence" value="ECO:0007669"/>
    <property type="project" value="InterPro"/>
</dbReference>
<evidence type="ECO:0000259" key="3">
    <source>
        <dbReference type="PROSITE" id="PS51766"/>
    </source>
</evidence>
<reference evidence="5" key="1">
    <citation type="submission" date="2017-09" db="EMBL/GenBank/DDBJ databases">
        <title>Depth-based differentiation of microbial function through sediment-hosted aquifers and enrichment of novel symbionts in the deep terrestrial subsurface.</title>
        <authorList>
            <person name="Probst A.J."/>
            <person name="Ladd B."/>
            <person name="Jarett J.K."/>
            <person name="Geller-Mcgrath D.E."/>
            <person name="Sieber C.M.K."/>
            <person name="Emerson J.B."/>
            <person name="Anantharaman K."/>
            <person name="Thomas B.C."/>
            <person name="Malmstrom R."/>
            <person name="Stieglmeier M."/>
            <person name="Klingl A."/>
            <person name="Woyke T."/>
            <person name="Ryan C.M."/>
            <person name="Banfield J.F."/>
        </authorList>
    </citation>
    <scope>NUCLEOTIDE SEQUENCE [LARGE SCALE GENOMIC DNA]</scope>
</reference>
<dbReference type="GO" id="GO:0016020">
    <property type="term" value="C:membrane"/>
    <property type="evidence" value="ECO:0007669"/>
    <property type="project" value="InterPro"/>
</dbReference>
<dbReference type="Pfam" id="PF00404">
    <property type="entry name" value="Dockerin_1"/>
    <property type="match status" value="1"/>
</dbReference>
<dbReference type="PANTHER" id="PTHR22990:SF15">
    <property type="entry name" value="F-BOX ONLY PROTEIN 10"/>
    <property type="match status" value="1"/>
</dbReference>